<gene>
    <name evidence="2" type="ORF">AVEN_196941_1</name>
</gene>
<organism evidence="2 3">
    <name type="scientific">Araneus ventricosus</name>
    <name type="common">Orbweaver spider</name>
    <name type="synonym">Epeira ventricosa</name>
    <dbReference type="NCBI Taxonomy" id="182803"/>
    <lineage>
        <taxon>Eukaryota</taxon>
        <taxon>Metazoa</taxon>
        <taxon>Ecdysozoa</taxon>
        <taxon>Arthropoda</taxon>
        <taxon>Chelicerata</taxon>
        <taxon>Arachnida</taxon>
        <taxon>Araneae</taxon>
        <taxon>Araneomorphae</taxon>
        <taxon>Entelegynae</taxon>
        <taxon>Araneoidea</taxon>
        <taxon>Araneidae</taxon>
        <taxon>Araneus</taxon>
    </lineage>
</organism>
<sequence length="107" mass="11771">MYETFALPSNLKTRLRHGNKRQRCEPANQAPTAFNQAVVQGKTKADPTSQLGPTLQSDNGPRKAETHLNSSWSSTLQSAAIQSRRSGKQNLPSTTIFKDLDSSMDII</sequence>
<feature type="compositionally biased region" description="Polar residues" evidence="1">
    <location>
        <begin position="67"/>
        <end position="95"/>
    </location>
</feature>
<evidence type="ECO:0000256" key="1">
    <source>
        <dbReference type="SAM" id="MobiDB-lite"/>
    </source>
</evidence>
<reference evidence="2 3" key="1">
    <citation type="journal article" date="2019" name="Sci. Rep.">
        <title>Orb-weaving spider Araneus ventricosus genome elucidates the spidroin gene catalogue.</title>
        <authorList>
            <person name="Kono N."/>
            <person name="Nakamura H."/>
            <person name="Ohtoshi R."/>
            <person name="Moran D.A.P."/>
            <person name="Shinohara A."/>
            <person name="Yoshida Y."/>
            <person name="Fujiwara M."/>
            <person name="Mori M."/>
            <person name="Tomita M."/>
            <person name="Arakawa K."/>
        </authorList>
    </citation>
    <scope>NUCLEOTIDE SEQUENCE [LARGE SCALE GENOMIC DNA]</scope>
</reference>
<dbReference type="EMBL" id="BGPR01066993">
    <property type="protein sequence ID" value="GBO41374.1"/>
    <property type="molecule type" value="Genomic_DNA"/>
</dbReference>
<accession>A0A4Y2WXL3</accession>
<dbReference type="AlphaFoldDB" id="A0A4Y2WXL3"/>
<feature type="compositionally biased region" description="Polar residues" evidence="1">
    <location>
        <begin position="46"/>
        <end position="59"/>
    </location>
</feature>
<evidence type="ECO:0000313" key="2">
    <source>
        <dbReference type="EMBL" id="GBO41374.1"/>
    </source>
</evidence>
<keyword evidence="3" id="KW-1185">Reference proteome</keyword>
<comment type="caution">
    <text evidence="2">The sequence shown here is derived from an EMBL/GenBank/DDBJ whole genome shotgun (WGS) entry which is preliminary data.</text>
</comment>
<proteinExistence type="predicted"/>
<name>A0A4Y2WXL3_ARAVE</name>
<dbReference type="Proteomes" id="UP000499080">
    <property type="component" value="Unassembled WGS sequence"/>
</dbReference>
<feature type="region of interest" description="Disordered" evidence="1">
    <location>
        <begin position="1"/>
        <end position="95"/>
    </location>
</feature>
<feature type="compositionally biased region" description="Polar residues" evidence="1">
    <location>
        <begin position="29"/>
        <end position="38"/>
    </location>
</feature>
<protein>
    <submittedName>
        <fullName evidence="2">Uncharacterized protein</fullName>
    </submittedName>
</protein>
<evidence type="ECO:0000313" key="3">
    <source>
        <dbReference type="Proteomes" id="UP000499080"/>
    </source>
</evidence>